<gene>
    <name evidence="3" type="ORF">I3842_13G032100</name>
</gene>
<dbReference type="PANTHER" id="PTHR34115:SF17">
    <property type="entry name" value="PROTEIN, PUTATIVE-RELATED"/>
    <property type="match status" value="1"/>
</dbReference>
<proteinExistence type="predicted"/>
<dbReference type="PANTHER" id="PTHR34115">
    <property type="entry name" value="PROTEIN, PUTATIVE-RELATED"/>
    <property type="match status" value="1"/>
</dbReference>
<feature type="non-terminal residue" evidence="3">
    <location>
        <position position="1"/>
    </location>
</feature>
<dbReference type="EMBL" id="CM031837">
    <property type="protein sequence ID" value="KAG6680253.1"/>
    <property type="molecule type" value="Genomic_DNA"/>
</dbReference>
<feature type="transmembrane region" description="Helical" evidence="2">
    <location>
        <begin position="12"/>
        <end position="30"/>
    </location>
</feature>
<keyword evidence="2" id="KW-1133">Transmembrane helix</keyword>
<accession>A0A922ALK0</accession>
<feature type="region of interest" description="Disordered" evidence="1">
    <location>
        <begin position="133"/>
        <end position="178"/>
    </location>
</feature>
<feature type="compositionally biased region" description="Polar residues" evidence="1">
    <location>
        <begin position="154"/>
        <end position="171"/>
    </location>
</feature>
<feature type="transmembrane region" description="Helical" evidence="2">
    <location>
        <begin position="42"/>
        <end position="59"/>
    </location>
</feature>
<dbReference type="InterPro" id="IPR053258">
    <property type="entry name" value="Ca-permeable_cation_channel"/>
</dbReference>
<feature type="compositionally biased region" description="Polar residues" evidence="1">
    <location>
        <begin position="133"/>
        <end position="146"/>
    </location>
</feature>
<dbReference type="AlphaFoldDB" id="A0A922ALK0"/>
<reference evidence="3" key="1">
    <citation type="submission" date="2021-01" db="EMBL/GenBank/DDBJ databases">
        <authorList>
            <person name="Lovell J.T."/>
            <person name="Bentley N."/>
            <person name="Bhattarai G."/>
            <person name="Jenkins J.W."/>
            <person name="Sreedasyam A."/>
            <person name="Alarcon Y."/>
            <person name="Bock C."/>
            <person name="Boston L."/>
            <person name="Carlson J."/>
            <person name="Cervantes K."/>
            <person name="Clermont K."/>
            <person name="Krom N."/>
            <person name="Kubenka K."/>
            <person name="Mamidi S."/>
            <person name="Mattison C."/>
            <person name="Monteros M."/>
            <person name="Pisani C."/>
            <person name="Plott C."/>
            <person name="Rajasekar S."/>
            <person name="Rhein H.S."/>
            <person name="Rohla C."/>
            <person name="Song M."/>
            <person name="Hilaire R.S."/>
            <person name="Shu S."/>
            <person name="Wells L."/>
            <person name="Wang X."/>
            <person name="Webber J."/>
            <person name="Heerema R.J."/>
            <person name="Klein P."/>
            <person name="Conner P."/>
            <person name="Grauke L."/>
            <person name="Grimwood J."/>
            <person name="Schmutz J."/>
            <person name="Randall J.J."/>
        </authorList>
    </citation>
    <scope>NUCLEOTIDE SEQUENCE</scope>
    <source>
        <tissue evidence="3">Leaf</tissue>
    </source>
</reference>
<sequence length="214" mass="24105">EKEWHGSSTKAQSSYQFIVSVLLALLPLKYHNSSASPFDTHGTIILFFVITECVYARSLREMTQSIPNTHYFNLAVLIYHASEELAPAFLLLILFPPFGWLVLVSIAIQFVWELYGLFQKVFINTPPQAEESSSQNIDYSCNSMEQTGGHGPESLQQVSHSLHQAKTSPQEDTGEQNGWAPYMLRTTQKSNIKDESVGYLLSERGVRVEEECPS</sequence>
<evidence type="ECO:0000313" key="3">
    <source>
        <dbReference type="EMBL" id="KAG6680253.1"/>
    </source>
</evidence>
<name>A0A922ALK0_CARIL</name>
<feature type="transmembrane region" description="Helical" evidence="2">
    <location>
        <begin position="100"/>
        <end position="118"/>
    </location>
</feature>
<evidence type="ECO:0000256" key="2">
    <source>
        <dbReference type="SAM" id="Phobius"/>
    </source>
</evidence>
<comment type="caution">
    <text evidence="3">The sequence shown here is derived from an EMBL/GenBank/DDBJ whole genome shotgun (WGS) entry which is preliminary data.</text>
</comment>
<organism evidence="3 4">
    <name type="scientific">Carya illinoinensis</name>
    <name type="common">Pecan</name>
    <dbReference type="NCBI Taxonomy" id="32201"/>
    <lineage>
        <taxon>Eukaryota</taxon>
        <taxon>Viridiplantae</taxon>
        <taxon>Streptophyta</taxon>
        <taxon>Embryophyta</taxon>
        <taxon>Tracheophyta</taxon>
        <taxon>Spermatophyta</taxon>
        <taxon>Magnoliopsida</taxon>
        <taxon>eudicotyledons</taxon>
        <taxon>Gunneridae</taxon>
        <taxon>Pentapetalae</taxon>
        <taxon>rosids</taxon>
        <taxon>fabids</taxon>
        <taxon>Fagales</taxon>
        <taxon>Juglandaceae</taxon>
        <taxon>Carya</taxon>
    </lineage>
</organism>
<keyword evidence="2" id="KW-0812">Transmembrane</keyword>
<evidence type="ECO:0000256" key="1">
    <source>
        <dbReference type="SAM" id="MobiDB-lite"/>
    </source>
</evidence>
<dbReference type="Proteomes" id="UP000811246">
    <property type="component" value="Chromosome 13"/>
</dbReference>
<keyword evidence="2" id="KW-0472">Membrane</keyword>
<protein>
    <submittedName>
        <fullName evidence="3">Uncharacterized protein</fullName>
    </submittedName>
</protein>
<evidence type="ECO:0000313" key="4">
    <source>
        <dbReference type="Proteomes" id="UP000811246"/>
    </source>
</evidence>